<dbReference type="PROSITE" id="PS50071">
    <property type="entry name" value="HOMEOBOX_2"/>
    <property type="match status" value="1"/>
</dbReference>
<dbReference type="GO" id="GO:0000981">
    <property type="term" value="F:DNA-binding transcription factor activity, RNA polymerase II-specific"/>
    <property type="evidence" value="ECO:0007669"/>
    <property type="project" value="InterPro"/>
</dbReference>
<dbReference type="GO" id="GO:0043565">
    <property type="term" value="F:sequence-specific DNA binding"/>
    <property type="evidence" value="ECO:0007669"/>
    <property type="project" value="InterPro"/>
</dbReference>
<sequence length="287" mass="30841">MARQSLDLGLSLGLGVTTAAPRPAATGFYCLNSGIAAAEQEVSPAVVAAEEERMAARCPGSPVSTLSSGSGKRADRSAGSGDDDDAGCDGGSARKKLRLSKDQAAVLEECFKTHHTLTPKQKLALASSLSLRPRQVEVWFQNRRARTKLKQTEVDCEYLKRWCDQLVDENRRLEKEVAELRALKASTPPTPSCAAAPLTTLTMCHSCKRVASSLSSSTTHAVAAGANAGMVSQVALLPGHPQFFCGFRDSTTGAAYVRRHIWTRQADQDCQIECGRHDRHGKQAIFS</sequence>
<dbReference type="InterPro" id="IPR001356">
    <property type="entry name" value="HD"/>
</dbReference>
<dbReference type="EMBL" id="JAAALK010000283">
    <property type="protein sequence ID" value="KAG8069578.1"/>
    <property type="molecule type" value="Genomic_DNA"/>
</dbReference>
<protein>
    <recommendedName>
        <fullName evidence="11">Homeobox domain-containing protein</fullName>
    </recommendedName>
</protein>
<evidence type="ECO:0000313" key="12">
    <source>
        <dbReference type="EMBL" id="KAG8069578.1"/>
    </source>
</evidence>
<dbReference type="InterPro" id="IPR050762">
    <property type="entry name" value="HD-ZIP_Homeobox_LZ_Class_II"/>
</dbReference>
<proteinExistence type="inferred from homology"/>
<accession>A0A8J5SUE3</accession>
<dbReference type="Pfam" id="PF00046">
    <property type="entry name" value="Homeodomain"/>
    <property type="match status" value="1"/>
</dbReference>
<feature type="region of interest" description="Disordered" evidence="10">
    <location>
        <begin position="53"/>
        <end position="89"/>
    </location>
</feature>
<dbReference type="PANTHER" id="PTHR45714:SF18">
    <property type="entry name" value="HOMEOBOX-LEUCINE ZIPPER PROTEIN HOX28"/>
    <property type="match status" value="1"/>
</dbReference>
<evidence type="ECO:0000256" key="4">
    <source>
        <dbReference type="ARBA" id="ARBA00023125"/>
    </source>
</evidence>
<evidence type="ECO:0000256" key="7">
    <source>
        <dbReference type="ARBA" id="ARBA00023242"/>
    </source>
</evidence>
<evidence type="ECO:0000256" key="3">
    <source>
        <dbReference type="ARBA" id="ARBA00023015"/>
    </source>
</evidence>
<dbReference type="PANTHER" id="PTHR45714">
    <property type="entry name" value="HOMEOBOX-LEUCINE ZIPPER PROTEIN HAT14"/>
    <property type="match status" value="1"/>
</dbReference>
<comment type="caution">
    <text evidence="12">The sequence shown here is derived from an EMBL/GenBank/DDBJ whole genome shotgun (WGS) entry which is preliminary data.</text>
</comment>
<dbReference type="Pfam" id="PF02183">
    <property type="entry name" value="HALZ"/>
    <property type="match status" value="1"/>
</dbReference>
<comment type="similarity">
    <text evidence="2">Belongs to the HD-ZIP homeobox family. Class II subfamily.</text>
</comment>
<dbReference type="SMART" id="SM00340">
    <property type="entry name" value="HALZ"/>
    <property type="match status" value="1"/>
</dbReference>
<feature type="DNA-binding region" description="Homeobox" evidence="8">
    <location>
        <begin position="92"/>
        <end position="151"/>
    </location>
</feature>
<dbReference type="InterPro" id="IPR017970">
    <property type="entry name" value="Homeobox_CS"/>
</dbReference>
<name>A0A8J5SUE3_ZIZPA</name>
<evidence type="ECO:0000256" key="6">
    <source>
        <dbReference type="ARBA" id="ARBA00023163"/>
    </source>
</evidence>
<keyword evidence="6" id="KW-0804">Transcription</keyword>
<evidence type="ECO:0000259" key="11">
    <source>
        <dbReference type="PROSITE" id="PS50071"/>
    </source>
</evidence>
<dbReference type="FunFam" id="1.10.10.60:FF:000577">
    <property type="entry name" value="Homeobox-leucine zipper protein 18"/>
    <property type="match status" value="1"/>
</dbReference>
<comment type="subcellular location">
    <subcellularLocation>
        <location evidence="1 8 9">Nucleus</location>
    </subcellularLocation>
</comment>
<organism evidence="12 13">
    <name type="scientific">Zizania palustris</name>
    <name type="common">Northern wild rice</name>
    <dbReference type="NCBI Taxonomy" id="103762"/>
    <lineage>
        <taxon>Eukaryota</taxon>
        <taxon>Viridiplantae</taxon>
        <taxon>Streptophyta</taxon>
        <taxon>Embryophyta</taxon>
        <taxon>Tracheophyta</taxon>
        <taxon>Spermatophyta</taxon>
        <taxon>Magnoliopsida</taxon>
        <taxon>Liliopsida</taxon>
        <taxon>Poales</taxon>
        <taxon>Poaceae</taxon>
        <taxon>BOP clade</taxon>
        <taxon>Oryzoideae</taxon>
        <taxon>Oryzeae</taxon>
        <taxon>Zizaniinae</taxon>
        <taxon>Zizania</taxon>
    </lineage>
</organism>
<evidence type="ECO:0000313" key="13">
    <source>
        <dbReference type="Proteomes" id="UP000729402"/>
    </source>
</evidence>
<keyword evidence="4 8" id="KW-0238">DNA-binding</keyword>
<evidence type="ECO:0000256" key="1">
    <source>
        <dbReference type="ARBA" id="ARBA00004123"/>
    </source>
</evidence>
<evidence type="ECO:0000256" key="5">
    <source>
        <dbReference type="ARBA" id="ARBA00023155"/>
    </source>
</evidence>
<evidence type="ECO:0000256" key="8">
    <source>
        <dbReference type="PROSITE-ProRule" id="PRU00108"/>
    </source>
</evidence>
<dbReference type="CDD" id="cd00086">
    <property type="entry name" value="homeodomain"/>
    <property type="match status" value="1"/>
</dbReference>
<evidence type="ECO:0000256" key="9">
    <source>
        <dbReference type="RuleBase" id="RU000682"/>
    </source>
</evidence>
<dbReference type="GO" id="GO:0005634">
    <property type="term" value="C:nucleus"/>
    <property type="evidence" value="ECO:0007669"/>
    <property type="project" value="UniProtKB-SubCell"/>
</dbReference>
<evidence type="ECO:0000256" key="2">
    <source>
        <dbReference type="ARBA" id="ARBA00006074"/>
    </source>
</evidence>
<dbReference type="PROSITE" id="PS00027">
    <property type="entry name" value="HOMEOBOX_1"/>
    <property type="match status" value="1"/>
</dbReference>
<keyword evidence="3" id="KW-0805">Transcription regulation</keyword>
<evidence type="ECO:0000256" key="10">
    <source>
        <dbReference type="SAM" id="MobiDB-lite"/>
    </source>
</evidence>
<feature type="domain" description="Homeobox" evidence="11">
    <location>
        <begin position="90"/>
        <end position="150"/>
    </location>
</feature>
<keyword evidence="7 8" id="KW-0539">Nucleus</keyword>
<dbReference type="SMART" id="SM00389">
    <property type="entry name" value="HOX"/>
    <property type="match status" value="1"/>
</dbReference>
<gene>
    <name evidence="12" type="ORF">GUJ93_ZPchr0006g44381</name>
</gene>
<reference evidence="12" key="1">
    <citation type="journal article" date="2021" name="bioRxiv">
        <title>Whole Genome Assembly and Annotation of Northern Wild Rice, Zizania palustris L., Supports a Whole Genome Duplication in the Zizania Genus.</title>
        <authorList>
            <person name="Haas M."/>
            <person name="Kono T."/>
            <person name="Macchietto M."/>
            <person name="Millas R."/>
            <person name="McGilp L."/>
            <person name="Shao M."/>
            <person name="Duquette J."/>
            <person name="Hirsch C.N."/>
            <person name="Kimball J."/>
        </authorList>
    </citation>
    <scope>NUCLEOTIDE SEQUENCE</scope>
    <source>
        <tissue evidence="12">Fresh leaf tissue</tissue>
    </source>
</reference>
<dbReference type="InterPro" id="IPR003106">
    <property type="entry name" value="Leu_zip_homeo"/>
</dbReference>
<dbReference type="AlphaFoldDB" id="A0A8J5SUE3"/>
<dbReference type="OrthoDB" id="6159439at2759"/>
<keyword evidence="13" id="KW-1185">Reference proteome</keyword>
<dbReference type="Proteomes" id="UP000729402">
    <property type="component" value="Unassembled WGS sequence"/>
</dbReference>
<keyword evidence="5 8" id="KW-0371">Homeobox</keyword>
<reference evidence="12" key="2">
    <citation type="submission" date="2021-02" db="EMBL/GenBank/DDBJ databases">
        <authorList>
            <person name="Kimball J.A."/>
            <person name="Haas M.W."/>
            <person name="Macchietto M."/>
            <person name="Kono T."/>
            <person name="Duquette J."/>
            <person name="Shao M."/>
        </authorList>
    </citation>
    <scope>NUCLEOTIDE SEQUENCE</scope>
    <source>
        <tissue evidence="12">Fresh leaf tissue</tissue>
    </source>
</reference>